<feature type="domain" description="Leucine-binding protein" evidence="5">
    <location>
        <begin position="560"/>
        <end position="861"/>
    </location>
</feature>
<dbReference type="SUPFAM" id="SSF52540">
    <property type="entry name" value="P-loop containing nucleoside triphosphate hydrolases"/>
    <property type="match status" value="1"/>
</dbReference>
<dbReference type="Gene3D" id="3.40.50.300">
    <property type="entry name" value="P-loop containing nucleotide triphosphate hydrolases"/>
    <property type="match status" value="1"/>
</dbReference>
<accession>A0AAP5ICZ4</accession>
<dbReference type="InterPro" id="IPR028081">
    <property type="entry name" value="Leu-bd"/>
</dbReference>
<evidence type="ECO:0000256" key="4">
    <source>
        <dbReference type="SAM" id="Phobius"/>
    </source>
</evidence>
<keyword evidence="4" id="KW-1133">Transmembrane helix</keyword>
<keyword evidence="4" id="KW-0812">Transmembrane</keyword>
<dbReference type="RefSeq" id="WP_208339179.1">
    <property type="nucleotide sequence ID" value="NZ_CAWQFN010000498.1"/>
</dbReference>
<dbReference type="InterPro" id="IPR019734">
    <property type="entry name" value="TPR_rpt"/>
</dbReference>
<dbReference type="InterPro" id="IPR011990">
    <property type="entry name" value="TPR-like_helical_dom_sf"/>
</dbReference>
<dbReference type="InterPro" id="IPR028082">
    <property type="entry name" value="Peripla_BP_I"/>
</dbReference>
<keyword evidence="7" id="KW-1185">Reference proteome</keyword>
<feature type="repeat" description="TPR" evidence="3">
    <location>
        <begin position="495"/>
        <end position="528"/>
    </location>
</feature>
<dbReference type="SUPFAM" id="SSF48452">
    <property type="entry name" value="TPR-like"/>
    <property type="match status" value="1"/>
</dbReference>
<evidence type="ECO:0000256" key="3">
    <source>
        <dbReference type="PROSITE-ProRule" id="PRU00339"/>
    </source>
</evidence>
<dbReference type="SUPFAM" id="SSF53822">
    <property type="entry name" value="Periplasmic binding protein-like I"/>
    <property type="match status" value="1"/>
</dbReference>
<sequence length="897" mass="103289">MNNNKYYVGGSLPINWPTYVIRQADEDLYQALKESCYCYVLNCRQMGKSSLGVRTMQRLQNDGIVTAFVDLTQFGSQSDTTREKWYWSLIDSLLSAFELWEQFDLEKWWHKRECLTLAKRFSDFVEQILLKKIDKQIVIFIDEIDSILSLEYCLDDFFALIRYFYNQRSINPEFKRLTFALLGVATPSDLIQDRTETPFNIGTAIELQGFQLTEVQPLTEGLQEKADDTQAVMKEILRWTGGQPFLTQKICKLVSQIDVRLTTGYEKRQIEEIVISKIINNWEDQDNPPHLRTIKYRILEDENYQINLLETYRKILEKDEIQTEEIDPEILLKLRLSGLVVQQTKKVKVYNNLYKAIFNSQWIDNQLATIRPYAQSMKAWFVSHSKDRSKLLKGKDLEEALRWKDNKNLSQRDYQYLNASKESKYNRNLTIILLTVGSFFLGTIGSGFWFYEKYGSCPIEKGVVGEKIKDIEKGKDICFRTLITSGEKIAFLSSNNFHLSRGTEYFKKGDYSQAIKLFQQAIQSDVTDPVSQIYLNNARARLKGNPLKLAVVVSIDYYEYAAKEVLRGVADAQTEFNERGGKNNRLLEIVIANDGNEPPVAEKIAKELADKKDILGVIGHHASESSYQALPIYKEMRVAMVSPTSSSSKLKGDVFFRAVNSTKESAHKYAQYIKYHLNLDEIIIFYDKTSLYSNSLQKDFKDAFNKLGGKIVNNDNGISISDPNLDIEEQIENIAKQKSKAAFLIASVETNSVAIAFNRINGQLPSEQKIQLLSSMSLSEEETKQKGKNFIEGMVFVSPCLAEKSDYMKQAAKRWEKTIYWRVATSYDATQAFIKAIELSKEPTREEILQNLHSVRLPVNKTSGFGLSWNSDNSNTMRKFCIIKIHNHKFEEILEKK</sequence>
<dbReference type="PROSITE" id="PS50005">
    <property type="entry name" value="TPR"/>
    <property type="match status" value="1"/>
</dbReference>
<keyword evidence="2" id="KW-0732">Signal</keyword>
<dbReference type="Pfam" id="PF13458">
    <property type="entry name" value="Peripla_BP_6"/>
    <property type="match status" value="1"/>
</dbReference>
<dbReference type="EMBL" id="JAALHA020000012">
    <property type="protein sequence ID" value="MDR9897448.1"/>
    <property type="molecule type" value="Genomic_DNA"/>
</dbReference>
<dbReference type="InterPro" id="IPR051010">
    <property type="entry name" value="BCAA_transport"/>
</dbReference>
<evidence type="ECO:0000259" key="5">
    <source>
        <dbReference type="Pfam" id="PF13458"/>
    </source>
</evidence>
<evidence type="ECO:0000313" key="6">
    <source>
        <dbReference type="EMBL" id="MDR9897448.1"/>
    </source>
</evidence>
<dbReference type="CDD" id="cd06268">
    <property type="entry name" value="PBP1_ABC_transporter_LIVBP-like"/>
    <property type="match status" value="1"/>
</dbReference>
<dbReference type="PANTHER" id="PTHR30483">
    <property type="entry name" value="LEUCINE-SPECIFIC-BINDING PROTEIN"/>
    <property type="match status" value="1"/>
</dbReference>
<dbReference type="AlphaFoldDB" id="A0AAP5ICZ4"/>
<keyword evidence="4" id="KW-0472">Membrane</keyword>
<dbReference type="InterPro" id="IPR027417">
    <property type="entry name" value="P-loop_NTPase"/>
</dbReference>
<feature type="transmembrane region" description="Helical" evidence="4">
    <location>
        <begin position="429"/>
        <end position="451"/>
    </location>
</feature>
<comment type="caution">
    <text evidence="6">The sequence shown here is derived from an EMBL/GenBank/DDBJ whole genome shotgun (WGS) entry which is preliminary data.</text>
</comment>
<dbReference type="PANTHER" id="PTHR30483:SF6">
    <property type="entry name" value="PERIPLASMIC BINDING PROTEIN OF ABC TRANSPORTER FOR NATURAL AMINO ACIDS"/>
    <property type="match status" value="1"/>
</dbReference>
<evidence type="ECO:0000256" key="1">
    <source>
        <dbReference type="ARBA" id="ARBA00010062"/>
    </source>
</evidence>
<dbReference type="SMART" id="SM00028">
    <property type="entry name" value="TPR"/>
    <property type="match status" value="1"/>
</dbReference>
<reference evidence="7" key="1">
    <citation type="journal article" date="2021" name="Science">
        <title>Hunting the eagle killer: A cyanobacterial neurotoxin causes vacuolar myelinopathy.</title>
        <authorList>
            <person name="Breinlinger S."/>
            <person name="Phillips T.J."/>
            <person name="Haram B.N."/>
            <person name="Mares J."/>
            <person name="Martinez Yerena J.A."/>
            <person name="Hrouzek P."/>
            <person name="Sobotka R."/>
            <person name="Henderson W.M."/>
            <person name="Schmieder P."/>
            <person name="Williams S.M."/>
            <person name="Lauderdale J.D."/>
            <person name="Wilde H.D."/>
            <person name="Gerrin W."/>
            <person name="Kust A."/>
            <person name="Washington J.W."/>
            <person name="Wagner C."/>
            <person name="Geier B."/>
            <person name="Liebeke M."/>
            <person name="Enke H."/>
            <person name="Niedermeyer T.H.J."/>
            <person name="Wilde S.B."/>
        </authorList>
    </citation>
    <scope>NUCLEOTIDE SEQUENCE [LARGE SCALE GENOMIC DNA]</scope>
    <source>
        <strain evidence="7">Thurmond2011</strain>
    </source>
</reference>
<organism evidence="6 7">
    <name type="scientific">Aetokthonos hydrillicola Thurmond2011</name>
    <dbReference type="NCBI Taxonomy" id="2712845"/>
    <lineage>
        <taxon>Bacteria</taxon>
        <taxon>Bacillati</taxon>
        <taxon>Cyanobacteriota</taxon>
        <taxon>Cyanophyceae</taxon>
        <taxon>Nostocales</taxon>
        <taxon>Hapalosiphonaceae</taxon>
        <taxon>Aetokthonos</taxon>
    </lineage>
</organism>
<name>A0AAP5ICZ4_9CYAN</name>
<dbReference type="Proteomes" id="UP000667802">
    <property type="component" value="Unassembled WGS sequence"/>
</dbReference>
<comment type="similarity">
    <text evidence="1">Belongs to the leucine-binding protein family.</text>
</comment>
<evidence type="ECO:0000256" key="2">
    <source>
        <dbReference type="ARBA" id="ARBA00022729"/>
    </source>
</evidence>
<protein>
    <submittedName>
        <fullName evidence="6">AAA-like domain-containing protein</fullName>
    </submittedName>
</protein>
<proteinExistence type="inferred from homology"/>
<dbReference type="Gene3D" id="1.25.40.10">
    <property type="entry name" value="Tetratricopeptide repeat domain"/>
    <property type="match status" value="1"/>
</dbReference>
<keyword evidence="3" id="KW-0802">TPR repeat</keyword>
<evidence type="ECO:0000313" key="7">
    <source>
        <dbReference type="Proteomes" id="UP000667802"/>
    </source>
</evidence>
<dbReference type="Pfam" id="PF14516">
    <property type="entry name" value="AAA_35"/>
    <property type="match status" value="1"/>
</dbReference>
<gene>
    <name evidence="6" type="ORF">G7B40_023180</name>
</gene>
<dbReference type="Gene3D" id="3.40.50.2300">
    <property type="match status" value="2"/>
</dbReference>